<dbReference type="HOGENOM" id="CLU_140042_0_0_1"/>
<dbReference type="Pfam" id="PF12400">
    <property type="entry name" value="STIMATE"/>
    <property type="match status" value="1"/>
</dbReference>
<keyword evidence="1" id="KW-1133">Transmembrane helix</keyword>
<dbReference type="OMA" id="CEPRRER"/>
<feature type="transmembrane region" description="Helical" evidence="1">
    <location>
        <begin position="55"/>
        <end position="77"/>
    </location>
</feature>
<organism evidence="2 3">
    <name type="scientific">Emiliania huxleyi (strain CCMP1516)</name>
    <dbReference type="NCBI Taxonomy" id="280463"/>
    <lineage>
        <taxon>Eukaryota</taxon>
        <taxon>Haptista</taxon>
        <taxon>Haptophyta</taxon>
        <taxon>Prymnesiophyceae</taxon>
        <taxon>Isochrysidales</taxon>
        <taxon>Noelaerhabdaceae</taxon>
        <taxon>Emiliania</taxon>
    </lineage>
</organism>
<dbReference type="InterPro" id="IPR022127">
    <property type="entry name" value="STIMATE/YPL162C"/>
</dbReference>
<protein>
    <submittedName>
        <fullName evidence="2">Uncharacterized protein</fullName>
    </submittedName>
</protein>
<evidence type="ECO:0000313" key="2">
    <source>
        <dbReference type="EnsemblProtists" id="EOD36577"/>
    </source>
</evidence>
<dbReference type="GO" id="GO:0016020">
    <property type="term" value="C:membrane"/>
    <property type="evidence" value="ECO:0007669"/>
    <property type="project" value="TreeGrafter"/>
</dbReference>
<proteinExistence type="predicted"/>
<dbReference type="GeneID" id="17281847"/>
<dbReference type="EnsemblProtists" id="EOD36577">
    <property type="protein sequence ID" value="EOD36577"/>
    <property type="gene ID" value="EMIHUDRAFT_252312"/>
</dbReference>
<reference evidence="3" key="1">
    <citation type="journal article" date="2013" name="Nature">
        <title>Pan genome of the phytoplankton Emiliania underpins its global distribution.</title>
        <authorList>
            <person name="Read B.A."/>
            <person name="Kegel J."/>
            <person name="Klute M.J."/>
            <person name="Kuo A."/>
            <person name="Lefebvre S.C."/>
            <person name="Maumus F."/>
            <person name="Mayer C."/>
            <person name="Miller J."/>
            <person name="Monier A."/>
            <person name="Salamov A."/>
            <person name="Young J."/>
            <person name="Aguilar M."/>
            <person name="Claverie J.M."/>
            <person name="Frickenhaus S."/>
            <person name="Gonzalez K."/>
            <person name="Herman E.K."/>
            <person name="Lin Y.C."/>
            <person name="Napier J."/>
            <person name="Ogata H."/>
            <person name="Sarno A.F."/>
            <person name="Shmutz J."/>
            <person name="Schroeder D."/>
            <person name="de Vargas C."/>
            <person name="Verret F."/>
            <person name="von Dassow P."/>
            <person name="Valentin K."/>
            <person name="Van de Peer Y."/>
            <person name="Wheeler G."/>
            <person name="Dacks J.B."/>
            <person name="Delwiche C.F."/>
            <person name="Dyhrman S.T."/>
            <person name="Glockner G."/>
            <person name="John U."/>
            <person name="Richards T."/>
            <person name="Worden A.Z."/>
            <person name="Zhang X."/>
            <person name="Grigoriev I.V."/>
            <person name="Allen A.E."/>
            <person name="Bidle K."/>
            <person name="Borodovsky M."/>
            <person name="Bowler C."/>
            <person name="Brownlee C."/>
            <person name="Cock J.M."/>
            <person name="Elias M."/>
            <person name="Gladyshev V.N."/>
            <person name="Groth M."/>
            <person name="Guda C."/>
            <person name="Hadaegh A."/>
            <person name="Iglesias-Rodriguez M.D."/>
            <person name="Jenkins J."/>
            <person name="Jones B.M."/>
            <person name="Lawson T."/>
            <person name="Leese F."/>
            <person name="Lindquist E."/>
            <person name="Lobanov A."/>
            <person name="Lomsadze A."/>
            <person name="Malik S.B."/>
            <person name="Marsh M.E."/>
            <person name="Mackinder L."/>
            <person name="Mock T."/>
            <person name="Mueller-Roeber B."/>
            <person name="Pagarete A."/>
            <person name="Parker M."/>
            <person name="Probert I."/>
            <person name="Quesneville H."/>
            <person name="Raines C."/>
            <person name="Rensing S.A."/>
            <person name="Riano-Pachon D.M."/>
            <person name="Richier S."/>
            <person name="Rokitta S."/>
            <person name="Shiraiwa Y."/>
            <person name="Soanes D.M."/>
            <person name="van der Giezen M."/>
            <person name="Wahlund T.M."/>
            <person name="Williams B."/>
            <person name="Wilson W."/>
            <person name="Wolfe G."/>
            <person name="Wurch L.L."/>
        </authorList>
    </citation>
    <scope>NUCLEOTIDE SEQUENCE</scope>
</reference>
<keyword evidence="1" id="KW-0812">Transmembrane</keyword>
<dbReference type="PANTHER" id="PTHR31735:SF1">
    <property type="entry name" value="VACUOLAR MEMBRANE PROTEIN YPL162C"/>
    <property type="match status" value="1"/>
</dbReference>
<dbReference type="Proteomes" id="UP000013827">
    <property type="component" value="Unassembled WGS sequence"/>
</dbReference>
<evidence type="ECO:0000256" key="1">
    <source>
        <dbReference type="SAM" id="Phobius"/>
    </source>
</evidence>
<keyword evidence="1" id="KW-0472">Membrane</keyword>
<reference evidence="2" key="2">
    <citation type="submission" date="2024-10" db="UniProtKB">
        <authorList>
            <consortium name="EnsemblProtists"/>
        </authorList>
    </citation>
    <scope>IDENTIFICATION</scope>
</reference>
<name>A0A0D3KLE2_EMIH1</name>
<dbReference type="PANTHER" id="PTHR31735">
    <property type="entry name" value="VACUOLAR MEMBRANE PROTEIN YPL162C"/>
    <property type="match status" value="1"/>
</dbReference>
<dbReference type="STRING" id="2903.R1DNN6"/>
<dbReference type="AlphaFoldDB" id="A0A0D3KLE2"/>
<dbReference type="PaxDb" id="2903-EOD36577"/>
<dbReference type="RefSeq" id="XP_005789006.1">
    <property type="nucleotide sequence ID" value="XM_005788949.1"/>
</dbReference>
<dbReference type="KEGG" id="ehx:EMIHUDRAFT_252312"/>
<keyword evidence="3" id="KW-1185">Reference proteome</keyword>
<accession>A0A0D3KLE2</accession>
<sequence>MAAAASSSPAASSDAAECSLLGGPFAICVQIGLAAAAIATLVVKRHTERPRRPWLAFAGFLQHCVNLVFGVAFAASGAASECAWYLTNFVISVVCGVLLLNLAMAGYNRCVDRFGLHLLRSGEYGKPPSWRPWLMQMLVWGFLASAEKVATRADWMPSRS</sequence>
<evidence type="ECO:0000313" key="3">
    <source>
        <dbReference type="Proteomes" id="UP000013827"/>
    </source>
</evidence>
<feature type="transmembrane region" description="Helical" evidence="1">
    <location>
        <begin position="25"/>
        <end position="43"/>
    </location>
</feature>
<feature type="transmembrane region" description="Helical" evidence="1">
    <location>
        <begin position="83"/>
        <end position="103"/>
    </location>
</feature>